<feature type="region of interest" description="Disordered" evidence="1">
    <location>
        <begin position="761"/>
        <end position="1155"/>
    </location>
</feature>
<evidence type="ECO:0000313" key="3">
    <source>
        <dbReference type="Proteomes" id="UP000076552"/>
    </source>
</evidence>
<feature type="compositionally biased region" description="Basic and acidic residues" evidence="1">
    <location>
        <begin position="380"/>
        <end position="396"/>
    </location>
</feature>
<evidence type="ECO:0000313" key="2">
    <source>
        <dbReference type="EMBL" id="KZL66276.1"/>
    </source>
</evidence>
<feature type="compositionally biased region" description="Low complexity" evidence="1">
    <location>
        <begin position="234"/>
        <end position="263"/>
    </location>
</feature>
<dbReference type="EMBL" id="LFIV01000183">
    <property type="protein sequence ID" value="KZL66276.1"/>
    <property type="molecule type" value="Genomic_DNA"/>
</dbReference>
<name>A0A166P116_9PEZI</name>
<feature type="compositionally biased region" description="Polar residues" evidence="1">
    <location>
        <begin position="194"/>
        <end position="203"/>
    </location>
</feature>
<organism evidence="2 3">
    <name type="scientific">Colletotrichum tofieldiae</name>
    <dbReference type="NCBI Taxonomy" id="708197"/>
    <lineage>
        <taxon>Eukaryota</taxon>
        <taxon>Fungi</taxon>
        <taxon>Dikarya</taxon>
        <taxon>Ascomycota</taxon>
        <taxon>Pezizomycotina</taxon>
        <taxon>Sordariomycetes</taxon>
        <taxon>Hypocreomycetidae</taxon>
        <taxon>Glomerellales</taxon>
        <taxon>Glomerellaceae</taxon>
        <taxon>Colletotrichum</taxon>
        <taxon>Colletotrichum spaethianum species complex</taxon>
    </lineage>
</organism>
<keyword evidence="3" id="KW-1185">Reference proteome</keyword>
<feature type="compositionally biased region" description="Polar residues" evidence="1">
    <location>
        <begin position="267"/>
        <end position="280"/>
    </location>
</feature>
<proteinExistence type="predicted"/>
<reference evidence="2 3" key="1">
    <citation type="submission" date="2015-06" db="EMBL/GenBank/DDBJ databases">
        <title>Survival trade-offs in plant roots during colonization by closely related pathogenic and mutualistic fungi.</title>
        <authorList>
            <person name="Hacquard S."/>
            <person name="Kracher B."/>
            <person name="Hiruma K."/>
            <person name="Weinman A."/>
            <person name="Muench P."/>
            <person name="Garrido Oter R."/>
            <person name="Ver Loren van Themaat E."/>
            <person name="Dallerey J.-F."/>
            <person name="Damm U."/>
            <person name="Henrissat B."/>
            <person name="Lespinet O."/>
            <person name="Thon M."/>
            <person name="Kemen E."/>
            <person name="McHardy A.C."/>
            <person name="Schulze-Lefert P."/>
            <person name="O'Connell R.J."/>
        </authorList>
    </citation>
    <scope>NUCLEOTIDE SEQUENCE [LARGE SCALE GENOMIC DNA]</scope>
    <source>
        <strain evidence="2 3">0861</strain>
    </source>
</reference>
<feature type="compositionally biased region" description="Polar residues" evidence="1">
    <location>
        <begin position="139"/>
        <end position="156"/>
    </location>
</feature>
<feature type="compositionally biased region" description="Basic and acidic residues" evidence="1">
    <location>
        <begin position="865"/>
        <end position="883"/>
    </location>
</feature>
<feature type="compositionally biased region" description="Polar residues" evidence="1">
    <location>
        <begin position="219"/>
        <end position="230"/>
    </location>
</feature>
<feature type="region of interest" description="Disordered" evidence="1">
    <location>
        <begin position="377"/>
        <end position="396"/>
    </location>
</feature>
<feature type="compositionally biased region" description="Polar residues" evidence="1">
    <location>
        <begin position="1059"/>
        <end position="1069"/>
    </location>
</feature>
<feature type="compositionally biased region" description="Acidic residues" evidence="1">
    <location>
        <begin position="556"/>
        <end position="565"/>
    </location>
</feature>
<dbReference type="Proteomes" id="UP000076552">
    <property type="component" value="Unassembled WGS sequence"/>
</dbReference>
<feature type="compositionally biased region" description="Basic and acidic residues" evidence="1">
    <location>
        <begin position="979"/>
        <end position="989"/>
    </location>
</feature>
<feature type="region of interest" description="Disordered" evidence="1">
    <location>
        <begin position="556"/>
        <end position="615"/>
    </location>
</feature>
<gene>
    <name evidence="2" type="ORF">CT0861_08227</name>
</gene>
<feature type="compositionally biased region" description="Polar residues" evidence="1">
    <location>
        <begin position="170"/>
        <end position="183"/>
    </location>
</feature>
<accession>A0A166P116</accession>
<evidence type="ECO:0000256" key="1">
    <source>
        <dbReference type="SAM" id="MobiDB-lite"/>
    </source>
</evidence>
<feature type="compositionally biased region" description="Basic and acidic residues" evidence="1">
    <location>
        <begin position="805"/>
        <end position="814"/>
    </location>
</feature>
<comment type="caution">
    <text evidence="2">The sequence shown here is derived from an EMBL/GenBank/DDBJ whole genome shotgun (WGS) entry which is preliminary data.</text>
</comment>
<feature type="compositionally biased region" description="Polar residues" evidence="1">
    <location>
        <begin position="884"/>
        <end position="902"/>
    </location>
</feature>
<dbReference type="STRING" id="708197.A0A166P116"/>
<feature type="compositionally biased region" description="Polar residues" evidence="1">
    <location>
        <begin position="1096"/>
        <end position="1107"/>
    </location>
</feature>
<feature type="region of interest" description="Disordered" evidence="1">
    <location>
        <begin position="123"/>
        <end position="288"/>
    </location>
</feature>
<feature type="region of interest" description="Disordered" evidence="1">
    <location>
        <begin position="309"/>
        <end position="330"/>
    </location>
</feature>
<feature type="compositionally biased region" description="Low complexity" evidence="1">
    <location>
        <begin position="572"/>
        <end position="598"/>
    </location>
</feature>
<feature type="compositionally biased region" description="Polar residues" evidence="1">
    <location>
        <begin position="916"/>
        <end position="936"/>
    </location>
</feature>
<protein>
    <submittedName>
        <fullName evidence="2">Uncharacterized protein</fullName>
    </submittedName>
</protein>
<sequence length="1344" mass="146908">MASSNGPMTNGSHNGQLDLDQDRRRWFADFEAIKARFEAEKETIRSRFLQQQRDACTDLDDEARYADLPGLPQKARDLIQKYQGELRSHRWAACQHRFDDEEKDRTRREKGALREHHMVFPVPGFSGHNVRNAGYGSSAGPSSRPSTTVPSQTPTNGRVGLPSDILARGSPSSSMTNTIQQARQPLPQGAVMSPHTTQPSQAGLSRPVNAASGDLSSAPMPQQQPHNQSRQPHQHVNQNQHNQNWPHQEQPHQGQPPQQGSPHMASIYQQQTRPANSSPGVNGPHRVLPSQVQVPMLGSNHYGPIRTKPAVARTSSGGHSEPTDSMHGNRVPLPPINAPSMGSRDDRFQAHNAGNMSQLPTPRPEDMARQAMDIQRLAKRKSDASEMSVRDADAKRARIDSPHSIAPRTITFKEVYQDGKAEYKHNIVKYDDVFYILRCDEHGVHFKQNALAAAAKHLHGASHGHQKKEHKLAVETIGFHVVDCTEELAALNNECVRQAFENGYKPLNQLHGPKSGGKRHSGGAAAVVDAVVERVPSVSQSPFQTAAQVVELQDVAEQDETEQETQQERQQETQQGPQQERQQEPQQELQQEPQQEAKQQTKQETKQQDSTPTKYILNPKAGELYHAKWPRSSKLYTVMVLGWTDLKMCGWEEKLSETQLCDKKIRPACYVYNNDGIAGWAPGFGDGEARVLERDVPVLWFESKGKTRLGWLGIKWLLKPMVLDDPNRSADPDHPSNQARKRYADIRGYDSFEAMLASSGTEGALPTKVPSSASASDSDSTPDVDMYDFGDNPPPVDDSDDEDYVERASRKDKESDDEMVDAEQRLATPQPLRRSTQEVRPTSRLAESGWPSGRLGAAAGTRLSARKERSTADREDVTMEETRQATPSKSRVTGDATPSTMGSNGGLPNVALGTPATPTSKDAAKTAQTNSSTSVRMASPDSMPGPAERVALSEPSRGNPSQKFKTQEDTKSPNTKASRHGENGSRLDHAAMTNLAQSAMKAASKSPNLGKEATQISPVLQVADLLNGTTNSEKAAEQSSPASQAKPNEVRRPLPSGPMQDSRSPSATVIQAAARRHPLPHKPVLGPVSGQKEDVSQQPSPALSVRSNNEERPTLIGPGTQAPRCGSAGSAESVPRRSDPRMSISNAVDDHDDDDDAVKRTELSFLDKDQGPNNGISSGNSTPRVLTHISLANDARWRAVRASESPSMSPAMIQSPGIDRSAAASPVLGGKRELDMSIDVAEFHEGDKHWAQEGEFLRFVLGDEASGVAKTRKEDGIEATVDPSQVKAAQMTGLEVRLMLKAGGEQRFVFGANALTGSHRGARLQTTKFYRWVTGRNADIEHVG</sequence>
<feature type="compositionally biased region" description="Polar residues" evidence="1">
    <location>
        <begin position="1027"/>
        <end position="1046"/>
    </location>
</feature>